<evidence type="ECO:0000313" key="3">
    <source>
        <dbReference type="EMBL" id="PRQ73276.1"/>
    </source>
</evidence>
<dbReference type="PROSITE" id="PS50904">
    <property type="entry name" value="PRELI_MSF1"/>
    <property type="match status" value="1"/>
</dbReference>
<dbReference type="PANTHER" id="PTHR11158">
    <property type="entry name" value="MSF1/PX19 RELATED"/>
    <property type="match status" value="1"/>
</dbReference>
<dbReference type="InterPro" id="IPR006797">
    <property type="entry name" value="PRELI/MSF1_dom"/>
</dbReference>
<reference evidence="3 5" key="2">
    <citation type="journal article" date="2018" name="Elife">
        <title>Functional genomics of lipid metabolism in the oleaginous yeast Rhodosporidium toruloides.</title>
        <authorList>
            <person name="Coradetti S.T."/>
            <person name="Pinel D."/>
            <person name="Geiselman G."/>
            <person name="Ito M."/>
            <person name="Mondo S."/>
            <person name="Reilly M.C."/>
            <person name="Cheng Y.F."/>
            <person name="Bauer S."/>
            <person name="Grigoriev I."/>
            <person name="Gladden J.M."/>
            <person name="Simmons B.A."/>
            <person name="Brem R."/>
            <person name="Arkin A.P."/>
            <person name="Skerker J.M."/>
        </authorList>
    </citation>
    <scope>NUCLEOTIDE SEQUENCE [LARGE SCALE GENOMIC DNA]</scope>
    <source>
        <strain evidence="3 5">NBRC 0880</strain>
    </source>
</reference>
<dbReference type="Pfam" id="PF04707">
    <property type="entry name" value="PRELI"/>
    <property type="match status" value="2"/>
</dbReference>
<dbReference type="EMBL" id="CWKI01000008">
    <property type="protein sequence ID" value="CTR08580.1"/>
    <property type="molecule type" value="Genomic_DNA"/>
</dbReference>
<dbReference type="AlphaFoldDB" id="A0A0K3CJA6"/>
<evidence type="ECO:0000313" key="4">
    <source>
        <dbReference type="Proteomes" id="UP000199069"/>
    </source>
</evidence>
<dbReference type="EMBL" id="LCTV02000008">
    <property type="protein sequence ID" value="PRQ73276.1"/>
    <property type="molecule type" value="Genomic_DNA"/>
</dbReference>
<dbReference type="OrthoDB" id="341300at2759"/>
<feature type="domain" description="PRELI/MSF1" evidence="1">
    <location>
        <begin position="1"/>
        <end position="195"/>
    </location>
</feature>
<dbReference type="InterPro" id="IPR037365">
    <property type="entry name" value="Slowmo/Ups"/>
</dbReference>
<accession>A0A0K3CJA6</accession>
<evidence type="ECO:0000259" key="1">
    <source>
        <dbReference type="PROSITE" id="PS50904"/>
    </source>
</evidence>
<dbReference type="Proteomes" id="UP000199069">
    <property type="component" value="Unassembled WGS sequence"/>
</dbReference>
<proteinExistence type="predicted"/>
<dbReference type="GO" id="GO:0005758">
    <property type="term" value="C:mitochondrial intermembrane space"/>
    <property type="evidence" value="ECO:0007669"/>
    <property type="project" value="InterPro"/>
</dbReference>
<dbReference type="STRING" id="5286.A0A0K3CJA6"/>
<protein>
    <submittedName>
        <fullName evidence="2">BY PROTMAP: gi|472581429|gb|EMS19168.1| mitochondrial intermembrane space protein, Ups1 [Rhodosporidium toruloides NP11] gi|647395383|emb|CDR36753.1| RHTO0S02e06414g1_1 [Rhodosporidium toruloides]</fullName>
    </submittedName>
</protein>
<reference evidence="2 4" key="1">
    <citation type="submission" date="2015-07" db="EMBL/GenBank/DDBJ databases">
        <authorList>
            <person name="Cajimat M.N.B."/>
            <person name="Milazzo M.L."/>
            <person name="Fulhorst C.F."/>
        </authorList>
    </citation>
    <scope>NUCLEOTIDE SEQUENCE [LARGE SCALE GENOMIC DNA]</scope>
    <source>
        <strain evidence="2">Single colony</strain>
    </source>
</reference>
<evidence type="ECO:0000313" key="2">
    <source>
        <dbReference type="EMBL" id="CTR08580.1"/>
    </source>
</evidence>
<keyword evidence="4" id="KW-1185">Reference proteome</keyword>
<gene>
    <name evidence="2" type="primary">FGENESH: predicted gene_8.296</name>
    <name evidence="3" type="ORF">AAT19DRAFT_16029</name>
    <name evidence="2" type="ORF">BN2166_0044410</name>
</gene>
<organism evidence="2 4">
    <name type="scientific">Rhodotorula toruloides</name>
    <name type="common">Yeast</name>
    <name type="synonym">Rhodosporidium toruloides</name>
    <dbReference type="NCBI Taxonomy" id="5286"/>
    <lineage>
        <taxon>Eukaryota</taxon>
        <taxon>Fungi</taxon>
        <taxon>Dikarya</taxon>
        <taxon>Basidiomycota</taxon>
        <taxon>Pucciniomycotina</taxon>
        <taxon>Microbotryomycetes</taxon>
        <taxon>Sporidiobolales</taxon>
        <taxon>Sporidiobolaceae</taxon>
        <taxon>Rhodotorula</taxon>
    </lineage>
</organism>
<dbReference type="Proteomes" id="UP000239560">
    <property type="component" value="Unassembled WGS sequence"/>
</dbReference>
<evidence type="ECO:0000313" key="5">
    <source>
        <dbReference type="Proteomes" id="UP000239560"/>
    </source>
</evidence>
<name>A0A0K3CJA6_RHOTO</name>
<sequence length="306" mass="34536">MVLHSESSHTFPIPFSYLVQAHNLRYPSPYGKHILSSDVISRSFNPSTNVLKTTKLILKRGKVPRWAPRVIQRIDKTWVLEETEIEMGLVGPDGGLLPADGGPDAGGMKRELRTRSRNIDRTEFMEVFEWQVFREKKGDPFSTEVTTLSRVTSEFGFWPLSQRIEKYGLSRLPRSIEGSRLGLQLIAELLLRPSTSSTLLSSGPLAPFHFEPVPSQLSLAVRAKLDEARSAWLEGEQARRREAGVAGAEFDAEEEPRRLRLWRERWRAAVQRGRRRFRERVCVVTGFLCDEPGTVEGVAGPGEGTV</sequence>
<dbReference type="OMA" id="TSEFGFW"/>